<dbReference type="GO" id="GO:0005524">
    <property type="term" value="F:ATP binding"/>
    <property type="evidence" value="ECO:0007669"/>
    <property type="project" value="UniProtKB-KW"/>
</dbReference>
<dbReference type="PANTHER" id="PTHR10656:SF42">
    <property type="entry name" value="CYCLIC GMP-AMP SYNTHASE-LIKE PROTEIN-RELATED"/>
    <property type="match status" value="1"/>
</dbReference>
<comment type="similarity">
    <text evidence="2">Belongs to the mab-21 family.</text>
</comment>
<keyword evidence="6" id="KW-0464">Manganese</keyword>
<proteinExistence type="inferred from homology"/>
<comment type="caution">
    <text evidence="8">The sequence shown here is derived from an EMBL/GenBank/DDBJ whole genome shotgun (WGS) entry which is preliminary data.</text>
</comment>
<accession>A0A9D4QDI8</accession>
<dbReference type="Pfam" id="PF03281">
    <property type="entry name" value="Mab-21"/>
    <property type="match status" value="1"/>
</dbReference>
<protein>
    <recommendedName>
        <fullName evidence="7">Mab-21-like nucleotidyltransferase domain-containing protein</fullName>
    </recommendedName>
</protein>
<gene>
    <name evidence="8" type="ORF">HPB52_004048</name>
</gene>
<reference evidence="8" key="1">
    <citation type="journal article" date="2020" name="Cell">
        <title>Large-Scale Comparative Analyses of Tick Genomes Elucidate Their Genetic Diversity and Vector Capacities.</title>
        <authorList>
            <consortium name="Tick Genome and Microbiome Consortium (TIGMIC)"/>
            <person name="Jia N."/>
            <person name="Wang J."/>
            <person name="Shi W."/>
            <person name="Du L."/>
            <person name="Sun Y."/>
            <person name="Zhan W."/>
            <person name="Jiang J.F."/>
            <person name="Wang Q."/>
            <person name="Zhang B."/>
            <person name="Ji P."/>
            <person name="Bell-Sakyi L."/>
            <person name="Cui X.M."/>
            <person name="Yuan T.T."/>
            <person name="Jiang B.G."/>
            <person name="Yang W.F."/>
            <person name="Lam T.T."/>
            <person name="Chang Q.C."/>
            <person name="Ding S.J."/>
            <person name="Wang X.J."/>
            <person name="Zhu J.G."/>
            <person name="Ruan X.D."/>
            <person name="Zhao L."/>
            <person name="Wei J.T."/>
            <person name="Ye R.Z."/>
            <person name="Que T.C."/>
            <person name="Du C.H."/>
            <person name="Zhou Y.H."/>
            <person name="Cheng J.X."/>
            <person name="Dai P.F."/>
            <person name="Guo W.B."/>
            <person name="Han X.H."/>
            <person name="Huang E.J."/>
            <person name="Li L.F."/>
            <person name="Wei W."/>
            <person name="Gao Y.C."/>
            <person name="Liu J.Z."/>
            <person name="Shao H.Z."/>
            <person name="Wang X."/>
            <person name="Wang C.C."/>
            <person name="Yang T.C."/>
            <person name="Huo Q.B."/>
            <person name="Li W."/>
            <person name="Chen H.Y."/>
            <person name="Chen S.E."/>
            <person name="Zhou L.G."/>
            <person name="Ni X.B."/>
            <person name="Tian J.H."/>
            <person name="Sheng Y."/>
            <person name="Liu T."/>
            <person name="Pan Y.S."/>
            <person name="Xia L.Y."/>
            <person name="Li J."/>
            <person name="Zhao F."/>
            <person name="Cao W.C."/>
        </authorList>
    </citation>
    <scope>NUCLEOTIDE SEQUENCE</scope>
    <source>
        <strain evidence="8">Rsan-2018</strain>
    </source>
</reference>
<feature type="domain" description="Mab-21-like nucleotidyltransferase" evidence="7">
    <location>
        <begin position="1"/>
        <end position="231"/>
    </location>
</feature>
<name>A0A9D4QDI8_RHISA</name>
<evidence type="ECO:0000256" key="6">
    <source>
        <dbReference type="ARBA" id="ARBA00023211"/>
    </source>
</evidence>
<dbReference type="AlphaFoldDB" id="A0A9D4QDI8"/>
<dbReference type="SMART" id="SM01265">
    <property type="entry name" value="Mab-21"/>
    <property type="match status" value="1"/>
</dbReference>
<organism evidence="8 9">
    <name type="scientific">Rhipicephalus sanguineus</name>
    <name type="common">Brown dog tick</name>
    <name type="synonym">Ixodes sanguineus</name>
    <dbReference type="NCBI Taxonomy" id="34632"/>
    <lineage>
        <taxon>Eukaryota</taxon>
        <taxon>Metazoa</taxon>
        <taxon>Ecdysozoa</taxon>
        <taxon>Arthropoda</taxon>
        <taxon>Chelicerata</taxon>
        <taxon>Arachnida</taxon>
        <taxon>Acari</taxon>
        <taxon>Parasitiformes</taxon>
        <taxon>Ixodida</taxon>
        <taxon>Ixodoidea</taxon>
        <taxon>Ixodidae</taxon>
        <taxon>Rhipicephalinae</taxon>
        <taxon>Rhipicephalus</taxon>
        <taxon>Rhipicephalus</taxon>
    </lineage>
</organism>
<dbReference type="Gene3D" id="1.10.1410.40">
    <property type="match status" value="1"/>
</dbReference>
<dbReference type="Gene3D" id="3.30.460.90">
    <property type="match status" value="1"/>
</dbReference>
<evidence type="ECO:0000256" key="2">
    <source>
        <dbReference type="ARBA" id="ARBA00008307"/>
    </source>
</evidence>
<evidence type="ECO:0000256" key="1">
    <source>
        <dbReference type="ARBA" id="ARBA00001936"/>
    </source>
</evidence>
<keyword evidence="4" id="KW-0067">ATP-binding</keyword>
<dbReference type="InterPro" id="IPR024810">
    <property type="entry name" value="MAB21L/cGLR"/>
</dbReference>
<keyword evidence="3" id="KW-0547">Nucleotide-binding</keyword>
<evidence type="ECO:0000313" key="8">
    <source>
        <dbReference type="EMBL" id="KAH7975663.1"/>
    </source>
</evidence>
<evidence type="ECO:0000259" key="7">
    <source>
        <dbReference type="Pfam" id="PF03281"/>
    </source>
</evidence>
<comment type="cofactor">
    <cofactor evidence="1">
        <name>Mn(2+)</name>
        <dbReference type="ChEBI" id="CHEBI:29035"/>
    </cofactor>
</comment>
<dbReference type="InterPro" id="IPR046903">
    <property type="entry name" value="Mab-21-like_nuc_Trfase"/>
</dbReference>
<evidence type="ECO:0000256" key="3">
    <source>
        <dbReference type="ARBA" id="ARBA00022741"/>
    </source>
</evidence>
<dbReference type="PANTHER" id="PTHR10656">
    <property type="entry name" value="CELL FATE DETERMINING PROTEIN MAB21-RELATED"/>
    <property type="match status" value="1"/>
</dbReference>
<dbReference type="EMBL" id="JABSTV010001246">
    <property type="protein sequence ID" value="KAH7975663.1"/>
    <property type="molecule type" value="Genomic_DNA"/>
</dbReference>
<evidence type="ECO:0000256" key="4">
    <source>
        <dbReference type="ARBA" id="ARBA00022840"/>
    </source>
</evidence>
<dbReference type="GO" id="GO:0005525">
    <property type="term" value="F:GTP binding"/>
    <property type="evidence" value="ECO:0007669"/>
    <property type="project" value="UniProtKB-KW"/>
</dbReference>
<evidence type="ECO:0000256" key="5">
    <source>
        <dbReference type="ARBA" id="ARBA00023134"/>
    </source>
</evidence>
<reference evidence="8" key="2">
    <citation type="submission" date="2021-09" db="EMBL/GenBank/DDBJ databases">
        <authorList>
            <person name="Jia N."/>
            <person name="Wang J."/>
            <person name="Shi W."/>
            <person name="Du L."/>
            <person name="Sun Y."/>
            <person name="Zhan W."/>
            <person name="Jiang J."/>
            <person name="Wang Q."/>
            <person name="Zhang B."/>
            <person name="Ji P."/>
            <person name="Sakyi L.B."/>
            <person name="Cui X."/>
            <person name="Yuan T."/>
            <person name="Jiang B."/>
            <person name="Yang W."/>
            <person name="Lam T.T.-Y."/>
            <person name="Chang Q."/>
            <person name="Ding S."/>
            <person name="Wang X."/>
            <person name="Zhu J."/>
            <person name="Ruan X."/>
            <person name="Zhao L."/>
            <person name="Wei J."/>
            <person name="Que T."/>
            <person name="Du C."/>
            <person name="Cheng J."/>
            <person name="Dai P."/>
            <person name="Han X."/>
            <person name="Huang E."/>
            <person name="Gao Y."/>
            <person name="Liu J."/>
            <person name="Shao H."/>
            <person name="Ye R."/>
            <person name="Li L."/>
            <person name="Wei W."/>
            <person name="Wang X."/>
            <person name="Wang C."/>
            <person name="Huo Q."/>
            <person name="Li W."/>
            <person name="Guo W."/>
            <person name="Chen H."/>
            <person name="Chen S."/>
            <person name="Zhou L."/>
            <person name="Zhou L."/>
            <person name="Ni X."/>
            <person name="Tian J."/>
            <person name="Zhou Y."/>
            <person name="Sheng Y."/>
            <person name="Liu T."/>
            <person name="Pan Y."/>
            <person name="Xia L."/>
            <person name="Li J."/>
            <person name="Zhao F."/>
            <person name="Cao W."/>
        </authorList>
    </citation>
    <scope>NUCLEOTIDE SEQUENCE</scope>
    <source>
        <strain evidence="8">Rsan-2018</strain>
        <tissue evidence="8">Larvae</tissue>
    </source>
</reference>
<keyword evidence="9" id="KW-1185">Reference proteome</keyword>
<sequence>MYEGLRIHQADEFDVNLVMKLPVKEGISLKEILHANVAYKHISALATLRARQKTEDPGKFKVVEWHGLFGKDIVAERPGYVSYTLTVACKERLEQDMEGQELRSLFKRLQRLLTKDLKLNPVAWRRWFQSVLDKALASYKPPSFKLRQRESGPARTLHLELPDESHIDIDLVPVLEHSFHQLPADVPSHEWFNELLSQQHDGKWVMVPKAHEDDSTLWRINFPEVEKKLMKDRGCMKPTIRLMKALREKQQWPLSSYSMKSLVVHHMLQKQERAHWDNKNQWTVFIHSVLQQNFSYGYGCTVQLRA</sequence>
<dbReference type="Proteomes" id="UP000821837">
    <property type="component" value="Chromosome 10"/>
</dbReference>
<evidence type="ECO:0000313" key="9">
    <source>
        <dbReference type="Proteomes" id="UP000821837"/>
    </source>
</evidence>
<keyword evidence="5" id="KW-0342">GTP-binding</keyword>
<dbReference type="VEuPathDB" id="VectorBase:RSAN_049283"/>